<dbReference type="EMBL" id="SOYY01000003">
    <property type="protein sequence ID" value="KAA0723963.1"/>
    <property type="molecule type" value="Genomic_DNA"/>
</dbReference>
<proteinExistence type="predicted"/>
<comment type="caution">
    <text evidence="1">The sequence shown here is derived from an EMBL/GenBank/DDBJ whole genome shotgun (WGS) entry which is preliminary data.</text>
</comment>
<evidence type="ECO:0000313" key="1">
    <source>
        <dbReference type="EMBL" id="KAA0723963.1"/>
    </source>
</evidence>
<gene>
    <name evidence="1" type="ORF">E1301_Tti015348</name>
</gene>
<organism evidence="1 2">
    <name type="scientific">Triplophysa tibetana</name>
    <dbReference type="NCBI Taxonomy" id="1572043"/>
    <lineage>
        <taxon>Eukaryota</taxon>
        <taxon>Metazoa</taxon>
        <taxon>Chordata</taxon>
        <taxon>Craniata</taxon>
        <taxon>Vertebrata</taxon>
        <taxon>Euteleostomi</taxon>
        <taxon>Actinopterygii</taxon>
        <taxon>Neopterygii</taxon>
        <taxon>Teleostei</taxon>
        <taxon>Ostariophysi</taxon>
        <taxon>Cypriniformes</taxon>
        <taxon>Nemacheilidae</taxon>
        <taxon>Triplophysa</taxon>
    </lineage>
</organism>
<name>A0A5A9PQ20_9TELE</name>
<protein>
    <submittedName>
        <fullName evidence="1">Uncharacterized protein</fullName>
    </submittedName>
</protein>
<accession>A0A5A9PQ20</accession>
<evidence type="ECO:0000313" key="2">
    <source>
        <dbReference type="Proteomes" id="UP000324632"/>
    </source>
</evidence>
<sequence>MERRSSLGGARGPVAYSELPLFLSLVVKFKRQIVKVQVTSKVGNLDDTRLQTVVMKKLQQTLSGLSADEDLKIKWRKQKNGNVVQKQIDLPKSANGSSVCQATSF</sequence>
<reference evidence="1 2" key="1">
    <citation type="journal article" date="2019" name="Mol. Ecol. Resour.">
        <title>Chromosome-level genome assembly of Triplophysa tibetana, a fish adapted to the harsh high-altitude environment of the Tibetan Plateau.</title>
        <authorList>
            <person name="Yang X."/>
            <person name="Liu H."/>
            <person name="Ma Z."/>
            <person name="Zou Y."/>
            <person name="Zou M."/>
            <person name="Mao Y."/>
            <person name="Li X."/>
            <person name="Wang H."/>
            <person name="Chen T."/>
            <person name="Wang W."/>
            <person name="Yang R."/>
        </authorList>
    </citation>
    <scope>NUCLEOTIDE SEQUENCE [LARGE SCALE GENOMIC DNA]</scope>
    <source>
        <strain evidence="1">TTIB1903HZAU</strain>
        <tissue evidence="1">Muscle</tissue>
    </source>
</reference>
<dbReference type="Proteomes" id="UP000324632">
    <property type="component" value="Chromosome 3"/>
</dbReference>
<keyword evidence="2" id="KW-1185">Reference proteome</keyword>
<dbReference type="AlphaFoldDB" id="A0A5A9PQ20"/>